<organism evidence="1 2">
    <name type="scientific">Kitasatospora acidiphila</name>
    <dbReference type="NCBI Taxonomy" id="2567942"/>
    <lineage>
        <taxon>Bacteria</taxon>
        <taxon>Bacillati</taxon>
        <taxon>Actinomycetota</taxon>
        <taxon>Actinomycetes</taxon>
        <taxon>Kitasatosporales</taxon>
        <taxon>Streptomycetaceae</taxon>
        <taxon>Kitasatospora</taxon>
    </lineage>
</organism>
<accession>A0A540W080</accession>
<evidence type="ECO:0000313" key="1">
    <source>
        <dbReference type="EMBL" id="TQF02429.1"/>
    </source>
</evidence>
<comment type="caution">
    <text evidence="1">The sequence shown here is derived from an EMBL/GenBank/DDBJ whole genome shotgun (WGS) entry which is preliminary data.</text>
</comment>
<reference evidence="1 2" key="1">
    <citation type="submission" date="2019-06" db="EMBL/GenBank/DDBJ databases">
        <title>Description of Kitasatospora acidophila sp. nov. isolated from pine grove soil, and reclassification of Streptomyces novaecaesareae to Kitasatospora novaeceasareae comb. nov.</title>
        <authorList>
            <person name="Kim M.J."/>
        </authorList>
    </citation>
    <scope>NUCLEOTIDE SEQUENCE [LARGE SCALE GENOMIC DNA]</scope>
    <source>
        <strain evidence="1 2">MMS16-CNU292</strain>
    </source>
</reference>
<sequence length="167" mass="18037">MAQVMPLPGGAHEWTDQTGVLDLDGFVHEFFTSDAWTEETSLSKERGFVTAARRGWRATDGSQSFVFLVQFANAAGAQSLYDSISEGWKQNPDQGTVFTDSADHATGLSVTKLDKYGNAYAKVMAVQDNTLIRTIYFTAANPDKAGAQDLLHRQLAAMSDPAAQVGA</sequence>
<name>A0A540W080_9ACTN</name>
<evidence type="ECO:0000313" key="2">
    <source>
        <dbReference type="Proteomes" id="UP000319103"/>
    </source>
</evidence>
<dbReference type="Proteomes" id="UP000319103">
    <property type="component" value="Unassembled WGS sequence"/>
</dbReference>
<proteinExistence type="predicted"/>
<protein>
    <submittedName>
        <fullName evidence="1">Uncharacterized protein</fullName>
    </submittedName>
</protein>
<dbReference type="EMBL" id="VIGB01000003">
    <property type="protein sequence ID" value="TQF02429.1"/>
    <property type="molecule type" value="Genomic_DNA"/>
</dbReference>
<dbReference type="OrthoDB" id="3874009at2"/>
<dbReference type="RefSeq" id="WP_141633123.1">
    <property type="nucleotide sequence ID" value="NZ_VIGB01000003.1"/>
</dbReference>
<keyword evidence="2" id="KW-1185">Reference proteome</keyword>
<dbReference type="AlphaFoldDB" id="A0A540W080"/>
<gene>
    <name evidence="1" type="ORF">E6W39_09290</name>
</gene>